<dbReference type="EMBL" id="LIUT01000001">
    <property type="protein sequence ID" value="KOR88127.1"/>
    <property type="molecule type" value="Genomic_DNA"/>
</dbReference>
<evidence type="ECO:0000313" key="1">
    <source>
        <dbReference type="EMBL" id="KOR88127.1"/>
    </source>
</evidence>
<dbReference type="Gene3D" id="3.40.50.1110">
    <property type="entry name" value="SGNH hydrolase"/>
    <property type="match status" value="1"/>
</dbReference>
<gene>
    <name evidence="1" type="ORF">AM231_02525</name>
</gene>
<proteinExistence type="predicted"/>
<reference evidence="2" key="1">
    <citation type="submission" date="2015-08" db="EMBL/GenBank/DDBJ databases">
        <title>Genome sequencing project for genomic taxonomy and phylogenomics of Bacillus-like bacteria.</title>
        <authorList>
            <person name="Liu B."/>
            <person name="Wang J."/>
            <person name="Zhu Y."/>
            <person name="Liu G."/>
            <person name="Chen Q."/>
            <person name="Chen Z."/>
            <person name="Lan J."/>
            <person name="Che J."/>
            <person name="Ge C."/>
            <person name="Shi H."/>
            <person name="Pan Z."/>
            <person name="Liu X."/>
        </authorList>
    </citation>
    <scope>NUCLEOTIDE SEQUENCE [LARGE SCALE GENOMIC DNA]</scope>
    <source>
        <strain evidence="2">FJAT-22460</strain>
    </source>
</reference>
<dbReference type="InterPro" id="IPR023214">
    <property type="entry name" value="HAD_sf"/>
</dbReference>
<name>A0A0M1P165_9BACL</name>
<evidence type="ECO:0008006" key="3">
    <source>
        <dbReference type="Google" id="ProtNLM"/>
    </source>
</evidence>
<protein>
    <recommendedName>
        <fullName evidence="3">FkbH-like protein</fullName>
    </recommendedName>
</protein>
<dbReference type="InterPro" id="IPR036514">
    <property type="entry name" value="SGNH_hydro_sf"/>
</dbReference>
<dbReference type="RefSeq" id="WP_054401222.1">
    <property type="nucleotide sequence ID" value="NZ_LIUT01000001.1"/>
</dbReference>
<dbReference type="Proteomes" id="UP000036932">
    <property type="component" value="Unassembled WGS sequence"/>
</dbReference>
<comment type="caution">
    <text evidence="1">The sequence shown here is derived from an EMBL/GenBank/DDBJ whole genome shotgun (WGS) entry which is preliminary data.</text>
</comment>
<evidence type="ECO:0000313" key="2">
    <source>
        <dbReference type="Proteomes" id="UP000036932"/>
    </source>
</evidence>
<dbReference type="PATRIC" id="fig|1705565.3.peg.2376"/>
<organism evidence="1 2">
    <name type="scientific">Paenibacillus solani</name>
    <dbReference type="NCBI Taxonomy" id="1705565"/>
    <lineage>
        <taxon>Bacteria</taxon>
        <taxon>Bacillati</taxon>
        <taxon>Bacillota</taxon>
        <taxon>Bacilli</taxon>
        <taxon>Bacillales</taxon>
        <taxon>Paenibacillaceae</taxon>
        <taxon>Paenibacillus</taxon>
    </lineage>
</organism>
<accession>A0A0M1P165</accession>
<dbReference type="InterPro" id="IPR010033">
    <property type="entry name" value="HAD_SF_ppase_IIIC"/>
</dbReference>
<keyword evidence="2" id="KW-1185">Reference proteome</keyword>
<dbReference type="InterPro" id="IPR036412">
    <property type="entry name" value="HAD-like_sf"/>
</dbReference>
<dbReference type="OrthoDB" id="323926at2"/>
<dbReference type="NCBIfam" id="TIGR01686">
    <property type="entry name" value="FkbH"/>
    <property type="match status" value="1"/>
</dbReference>
<dbReference type="NCBIfam" id="TIGR01681">
    <property type="entry name" value="HAD-SF-IIIC"/>
    <property type="match status" value="1"/>
</dbReference>
<dbReference type="SUPFAM" id="SSF56784">
    <property type="entry name" value="HAD-like"/>
    <property type="match status" value="1"/>
</dbReference>
<dbReference type="Gene3D" id="3.40.50.1000">
    <property type="entry name" value="HAD superfamily/HAD-like"/>
    <property type="match status" value="1"/>
</dbReference>
<dbReference type="InterPro" id="IPR010037">
    <property type="entry name" value="FkbH_domain"/>
</dbReference>
<dbReference type="AlphaFoldDB" id="A0A0M1P165"/>
<sequence>MKHVLTYLELADSLLCSLPSRARIAGSPKLPCNRTFRIRVDRTMPFEFVANLMSPFCSLWEAGVHFDYSDYDSALSGIGGETQADVYIIWLDWRIYARSMSAQEAAHWLNERIVKLRMSTDKPIWVNNWPESLEDANRVLSFRASDRRWFRKINSYLLESVENNTGCVLIDLAQLTHEGTESFYDFRNEKISNYPFSNQATTIISRHLSVHLLPASCTPRLKAIALDLDDTLYTGVLGEEGAEGVTLTEGHHRLQRLLLQLKQSGIMLTLCSRNEEEDVKALFDTRSDFPLRWDDFAAVCANWKTKAENLNRLAQILNIDPSAFLFVDDNPAELVKMAAALPVVRLLRAKESGEETMLGLCHFPGLYQLHPDSMAVSRTTDIQANQAREKIRQSAADYQSYLDSLNMVITIYENEASHVTRLHELSHKTNQFNLALRRMTEVEANDVMDALKYMTITVRLSDILSDSGIIGAFICRLDGEQAHVIETLFSCRALGREIETVAFAWILEKLSDQGIQRINIEMAQGPRNAPALDWIKRFVTGSPEQLSLKDLCARVKAACESHPARVEVNR</sequence>